<gene>
    <name evidence="2" type="ORF">HETIRDRAFT_388154</name>
</gene>
<feature type="compositionally biased region" description="Polar residues" evidence="1">
    <location>
        <begin position="332"/>
        <end position="342"/>
    </location>
</feature>
<dbReference type="HOGENOM" id="CLU_303505_0_0_1"/>
<dbReference type="GO" id="GO:0000151">
    <property type="term" value="C:ubiquitin ligase complex"/>
    <property type="evidence" value="ECO:0007669"/>
    <property type="project" value="TreeGrafter"/>
</dbReference>
<dbReference type="EMBL" id="KI925462">
    <property type="protein sequence ID" value="ETW78076.1"/>
    <property type="molecule type" value="Genomic_DNA"/>
</dbReference>
<name>W4JYX5_HETIT</name>
<organism evidence="2 3">
    <name type="scientific">Heterobasidion irregulare (strain TC 32-1)</name>
    <dbReference type="NCBI Taxonomy" id="747525"/>
    <lineage>
        <taxon>Eukaryota</taxon>
        <taxon>Fungi</taxon>
        <taxon>Dikarya</taxon>
        <taxon>Basidiomycota</taxon>
        <taxon>Agaricomycotina</taxon>
        <taxon>Agaricomycetes</taxon>
        <taxon>Russulales</taxon>
        <taxon>Bondarzewiaceae</taxon>
        <taxon>Heterobasidion</taxon>
        <taxon>Heterobasidion annosum species complex</taxon>
    </lineage>
</organism>
<dbReference type="eggNOG" id="KOG4784">
    <property type="taxonomic scope" value="Eukaryota"/>
</dbReference>
<dbReference type="RefSeq" id="XP_009550078.1">
    <property type="nucleotide sequence ID" value="XM_009551783.1"/>
</dbReference>
<dbReference type="InParanoid" id="W4JYX5"/>
<dbReference type="KEGG" id="hir:HETIRDRAFT_388154"/>
<dbReference type="GO" id="GO:0000209">
    <property type="term" value="P:protein polyubiquitination"/>
    <property type="evidence" value="ECO:0007669"/>
    <property type="project" value="TreeGrafter"/>
</dbReference>
<feature type="compositionally biased region" description="Basic residues" evidence="1">
    <location>
        <begin position="525"/>
        <end position="535"/>
    </location>
</feature>
<dbReference type="Pfam" id="PF09814">
    <property type="entry name" value="HECT_2"/>
    <property type="match status" value="1"/>
</dbReference>
<dbReference type="AlphaFoldDB" id="W4JYX5"/>
<feature type="compositionally biased region" description="Low complexity" evidence="1">
    <location>
        <begin position="563"/>
        <end position="576"/>
    </location>
</feature>
<evidence type="ECO:0000313" key="2">
    <source>
        <dbReference type="EMBL" id="ETW78076.1"/>
    </source>
</evidence>
<feature type="region of interest" description="Disordered" evidence="1">
    <location>
        <begin position="290"/>
        <end position="342"/>
    </location>
</feature>
<dbReference type="PANTHER" id="PTHR31531">
    <property type="entry name" value="E3 UBIQUITIN-PROTEIN LIGASE E3D FAMILY MEMBER"/>
    <property type="match status" value="1"/>
</dbReference>
<dbReference type="PANTHER" id="PTHR31531:SF2">
    <property type="entry name" value="E3 UBIQUITIN-PROTEIN LIGASE E3D"/>
    <property type="match status" value="1"/>
</dbReference>
<dbReference type="GO" id="GO:0030332">
    <property type="term" value="F:cyclin binding"/>
    <property type="evidence" value="ECO:0007669"/>
    <property type="project" value="TreeGrafter"/>
</dbReference>
<dbReference type="GO" id="GO:0043161">
    <property type="term" value="P:proteasome-mediated ubiquitin-dependent protein catabolic process"/>
    <property type="evidence" value="ECO:0007669"/>
    <property type="project" value="TreeGrafter"/>
</dbReference>
<feature type="compositionally biased region" description="Basic and acidic residues" evidence="1">
    <location>
        <begin position="290"/>
        <end position="308"/>
    </location>
</feature>
<dbReference type="GO" id="GO:0031624">
    <property type="term" value="F:ubiquitin conjugating enzyme binding"/>
    <property type="evidence" value="ECO:0007669"/>
    <property type="project" value="TreeGrafter"/>
</dbReference>
<dbReference type="Proteomes" id="UP000030671">
    <property type="component" value="Unassembled WGS sequence"/>
</dbReference>
<proteinExistence type="predicted"/>
<reference evidence="2 3" key="1">
    <citation type="journal article" date="2012" name="New Phytol.">
        <title>Insight into trade-off between wood decay and parasitism from the genome of a fungal forest pathogen.</title>
        <authorList>
            <person name="Olson A."/>
            <person name="Aerts A."/>
            <person name="Asiegbu F."/>
            <person name="Belbahri L."/>
            <person name="Bouzid O."/>
            <person name="Broberg A."/>
            <person name="Canback B."/>
            <person name="Coutinho P.M."/>
            <person name="Cullen D."/>
            <person name="Dalman K."/>
            <person name="Deflorio G."/>
            <person name="van Diepen L.T."/>
            <person name="Dunand C."/>
            <person name="Duplessis S."/>
            <person name="Durling M."/>
            <person name="Gonthier P."/>
            <person name="Grimwood J."/>
            <person name="Fossdal C.G."/>
            <person name="Hansson D."/>
            <person name="Henrissat B."/>
            <person name="Hietala A."/>
            <person name="Himmelstrand K."/>
            <person name="Hoffmeister D."/>
            <person name="Hogberg N."/>
            <person name="James T.Y."/>
            <person name="Karlsson M."/>
            <person name="Kohler A."/>
            <person name="Kues U."/>
            <person name="Lee Y.H."/>
            <person name="Lin Y.C."/>
            <person name="Lind M."/>
            <person name="Lindquist E."/>
            <person name="Lombard V."/>
            <person name="Lucas S."/>
            <person name="Lunden K."/>
            <person name="Morin E."/>
            <person name="Murat C."/>
            <person name="Park J."/>
            <person name="Raffaello T."/>
            <person name="Rouze P."/>
            <person name="Salamov A."/>
            <person name="Schmutz J."/>
            <person name="Solheim H."/>
            <person name="Stahlberg J."/>
            <person name="Velez H."/>
            <person name="de Vries R.P."/>
            <person name="Wiebenga A."/>
            <person name="Woodward S."/>
            <person name="Yakovlev I."/>
            <person name="Garbelotto M."/>
            <person name="Martin F."/>
            <person name="Grigoriev I.V."/>
            <person name="Stenlid J."/>
        </authorList>
    </citation>
    <scope>NUCLEOTIDE SEQUENCE [LARGE SCALE GENOMIC DNA]</scope>
    <source>
        <strain evidence="2 3">TC 32-1</strain>
    </source>
</reference>
<dbReference type="GO" id="GO:0005634">
    <property type="term" value="C:nucleus"/>
    <property type="evidence" value="ECO:0007669"/>
    <property type="project" value="TreeGrafter"/>
</dbReference>
<evidence type="ECO:0000256" key="1">
    <source>
        <dbReference type="SAM" id="MobiDB-lite"/>
    </source>
</evidence>
<dbReference type="GO" id="GO:0051865">
    <property type="term" value="P:protein autoubiquitination"/>
    <property type="evidence" value="ECO:0007669"/>
    <property type="project" value="TreeGrafter"/>
</dbReference>
<dbReference type="InterPro" id="IPR019193">
    <property type="entry name" value="UBQ-conj_enz_E2-bd_prot"/>
</dbReference>
<keyword evidence="3" id="KW-1185">Reference proteome</keyword>
<dbReference type="OrthoDB" id="66510at2759"/>
<dbReference type="STRING" id="747525.W4JYX5"/>
<dbReference type="GeneID" id="20672354"/>
<accession>W4JYX5</accession>
<feature type="region of interest" description="Disordered" evidence="1">
    <location>
        <begin position="555"/>
        <end position="577"/>
    </location>
</feature>
<sequence>MATLTRAKRTSYDQQTALLASAVPSPFPSAEERARLFAQDQVHKPTPETYVSQETNPFGDDVYPAGESSRSQAVGAGTSHDVMPSIAYVQKSCLMTLNDLLSTPNQWRCIVPDRRHSVPAHLDSSQPVSLDSIQSKAALDTLLSNLRTRVSGGQMVEARLSDDETELLHELRMRVEALAPCLNVGDASLALTLVSLLSHLKRLSVIGISPSSTPTHVESYLQIDTHPPGDTFGMLTRQLSDFQLQRLSSTDSEAEDTPPVLAVEKSLLWMRVDENLETVLRLCRQRNERPARSMPDDHLLPEYDRADYEFDGPPGYDFESAPDLSDAKAGKSTASTSISTSGLSEKMRLDLDAVTMAIDRLYMVAPQLHDQRVELKTSKLEELERARLAGPSSEKSEERNVKELERLVEMLGKASDRKLADQTVVLAGGMQAQLEKTRQRNLLKRQEFVEKLAEHSDVRRLHSQDATFQPQKHKDPEALLTLPEFIRESMPPTLQRPADPNALLSLPEFVREALPETASPPPSPMRRRSPKKGLRSRSMSAPALNWLLPSSSRAGSETKAIRSTRSSRPDSSSGRKSITHDLDVHYVAEHHESLRHVLAFLTVSGTTAGANLEAEVTDSSEPRLILRSGSILSSPLLLPAFPSPGPQAVKVQTLHYEIKLPNVSPLPASDPLPLMDATQLLSASPTTFICASCSLPLVQATRINKYDDLPSEHWGELVESWMCHSDQKLSAQVSRHARGFWPQMGQALVGGSYILFEESAIMKNNLWKASKSTRGNEWTTVRCICGSFSGRSQEYLGDDGTRNTVYRLFKYAIRPVSPSAEPSRIPLSAFIVEDMNELAQAHATYRFFILDEEEERPRLLIWLFKPSMRLSYNAPTAYSIPKQGVIQAAKVLFKILGPSTPRTDLPTLLNQYPGFPQAEQLTYPMEVCQRIAVILTESNKCYPESMRTMTGLNVGWLLRA</sequence>
<feature type="region of interest" description="Disordered" evidence="1">
    <location>
        <begin position="513"/>
        <end position="540"/>
    </location>
</feature>
<dbReference type="GO" id="GO:0061630">
    <property type="term" value="F:ubiquitin protein ligase activity"/>
    <property type="evidence" value="ECO:0007669"/>
    <property type="project" value="TreeGrafter"/>
</dbReference>
<evidence type="ECO:0000313" key="3">
    <source>
        <dbReference type="Proteomes" id="UP000030671"/>
    </source>
</evidence>
<dbReference type="GO" id="GO:0006513">
    <property type="term" value="P:protein monoubiquitination"/>
    <property type="evidence" value="ECO:0007669"/>
    <property type="project" value="TreeGrafter"/>
</dbReference>
<dbReference type="GO" id="GO:0005829">
    <property type="term" value="C:cytosol"/>
    <property type="evidence" value="ECO:0007669"/>
    <property type="project" value="TreeGrafter"/>
</dbReference>
<evidence type="ECO:0008006" key="4">
    <source>
        <dbReference type="Google" id="ProtNLM"/>
    </source>
</evidence>
<protein>
    <recommendedName>
        <fullName evidence="4">HECT domain-containing protein</fullName>
    </recommendedName>
</protein>